<evidence type="ECO:0000313" key="2">
    <source>
        <dbReference type="EMBL" id="WGZ92048.1"/>
    </source>
</evidence>
<dbReference type="GO" id="GO:0016301">
    <property type="term" value="F:kinase activity"/>
    <property type="evidence" value="ECO:0007669"/>
    <property type="project" value="UniProtKB-KW"/>
</dbReference>
<dbReference type="Proteomes" id="UP001300672">
    <property type="component" value="Chromosome"/>
</dbReference>
<sequence length="296" mass="32823">MSDNPTPTVLAKLPVFINPQSGSAARLLPYLRQHPRLLVHEVNPKQLTEQLRTEVAKGSPRVLIAGGDGTLGLAASVLVGTNTAMAVIAGGTLNHFVGNLGLPTSVEAAVELALNSPNTTQIDVGYVNERLFLNTSSVGMYVRFVRTREHLERYMSYRMASIVAGLRRLMRLRSARLYVNGVKLRSPLAFIGVRERELSYPVLGQALDKGQHGLHVIVVRTQNRWEMLKLSFNAIFRGVSPLAKAKQVENRVVDSITIDNHYRKQGIYVALDGEIALLKTPLYYRYERDVLKVVVA</sequence>
<proteinExistence type="predicted"/>
<evidence type="ECO:0000259" key="1">
    <source>
        <dbReference type="PROSITE" id="PS50146"/>
    </source>
</evidence>
<dbReference type="InterPro" id="IPR016064">
    <property type="entry name" value="NAD/diacylglycerol_kinase_sf"/>
</dbReference>
<dbReference type="SMART" id="SM00046">
    <property type="entry name" value="DAGKc"/>
    <property type="match status" value="1"/>
</dbReference>
<dbReference type="Gene3D" id="3.40.50.10330">
    <property type="entry name" value="Probable inorganic polyphosphate/atp-NAD kinase, domain 1"/>
    <property type="match status" value="1"/>
</dbReference>
<reference evidence="2" key="1">
    <citation type="journal article" date="2023" name="Int. J. Mol. Sci.">
        <title>Metagenomics Revealed a New Genus 'Candidatus Thiocaldithrix dubininis' gen. nov., sp. nov. and a New Species 'Candidatus Thiothrix putei' sp. nov. in the Family Thiotrichaceae, Some Members of Which Have Traits of Both Na+- and H+-Motive Energetics.</title>
        <authorList>
            <person name="Ravin N.V."/>
            <person name="Muntyan M.S."/>
            <person name="Smolyakov D.D."/>
            <person name="Rudenko T.S."/>
            <person name="Beletsky A.V."/>
            <person name="Mardanov A.V."/>
            <person name="Grabovich M.Y."/>
        </authorList>
    </citation>
    <scope>NUCLEOTIDE SEQUENCE</scope>
    <source>
        <strain evidence="2">GKL-01</strain>
    </source>
</reference>
<protein>
    <submittedName>
        <fullName evidence="2">Diacylglycerol kinase family protein</fullName>
    </submittedName>
</protein>
<dbReference type="InterPro" id="IPR001206">
    <property type="entry name" value="Diacylglycerol_kinase_cat_dom"/>
</dbReference>
<keyword evidence="2" id="KW-0418">Kinase</keyword>
<dbReference type="EMBL" id="CP124755">
    <property type="protein sequence ID" value="WGZ92048.1"/>
    <property type="molecule type" value="Genomic_DNA"/>
</dbReference>
<name>A0AA95HAD7_9GAMM</name>
<dbReference type="PROSITE" id="PS50146">
    <property type="entry name" value="DAGK"/>
    <property type="match status" value="1"/>
</dbReference>
<gene>
    <name evidence="2" type="ORF">QJT80_06090</name>
</gene>
<feature type="domain" description="DAGKc" evidence="1">
    <location>
        <begin position="8"/>
        <end position="131"/>
    </location>
</feature>
<reference evidence="2" key="2">
    <citation type="submission" date="2023-04" db="EMBL/GenBank/DDBJ databases">
        <authorList>
            <person name="Beletskiy A.V."/>
            <person name="Mardanov A.V."/>
            <person name="Ravin N.V."/>
        </authorList>
    </citation>
    <scope>NUCLEOTIDE SEQUENCE</scope>
    <source>
        <strain evidence="2">GKL-01</strain>
    </source>
</reference>
<organism evidence="2">
    <name type="scientific">Candidatus Thiocaldithrix dubininis</name>
    <dbReference type="NCBI Taxonomy" id="3080823"/>
    <lineage>
        <taxon>Bacteria</taxon>
        <taxon>Pseudomonadati</taxon>
        <taxon>Pseudomonadota</taxon>
        <taxon>Gammaproteobacteria</taxon>
        <taxon>Thiotrichales</taxon>
        <taxon>Thiotrichaceae</taxon>
        <taxon>Candidatus Thiocaldithrix</taxon>
    </lineage>
</organism>
<dbReference type="Gene3D" id="2.60.200.40">
    <property type="match status" value="1"/>
</dbReference>
<keyword evidence="2" id="KW-0808">Transferase</keyword>
<dbReference type="InterPro" id="IPR017438">
    <property type="entry name" value="ATP-NAD_kinase_N"/>
</dbReference>
<dbReference type="AlphaFoldDB" id="A0AA95HAD7"/>
<accession>A0AA95HAD7</accession>
<dbReference type="Pfam" id="PF00781">
    <property type="entry name" value="DAGK_cat"/>
    <property type="match status" value="1"/>
</dbReference>
<dbReference type="KEGG" id="tdu:QJT80_06090"/>
<dbReference type="SUPFAM" id="SSF111331">
    <property type="entry name" value="NAD kinase/diacylglycerol kinase-like"/>
    <property type="match status" value="1"/>
</dbReference>